<dbReference type="GO" id="GO:0005509">
    <property type="term" value="F:calcium ion binding"/>
    <property type="evidence" value="ECO:0007669"/>
    <property type="project" value="InterPro"/>
</dbReference>
<organism evidence="2 3">
    <name type="scientific">Ideonella livida</name>
    <dbReference type="NCBI Taxonomy" id="2707176"/>
    <lineage>
        <taxon>Bacteria</taxon>
        <taxon>Pseudomonadati</taxon>
        <taxon>Pseudomonadota</taxon>
        <taxon>Betaproteobacteria</taxon>
        <taxon>Burkholderiales</taxon>
        <taxon>Sphaerotilaceae</taxon>
        <taxon>Ideonella</taxon>
    </lineage>
</organism>
<dbReference type="SUPFAM" id="SSF51120">
    <property type="entry name" value="beta-Roll"/>
    <property type="match status" value="1"/>
</dbReference>
<dbReference type="Gene3D" id="2.160.20.160">
    <property type="match status" value="1"/>
</dbReference>
<dbReference type="AlphaFoldDB" id="A0A7C9PL08"/>
<name>A0A7C9PL08_9BURK</name>
<feature type="non-terminal residue" evidence="2">
    <location>
        <position position="112"/>
    </location>
</feature>
<dbReference type="InterPro" id="IPR011049">
    <property type="entry name" value="Serralysin-like_metalloprot_C"/>
</dbReference>
<dbReference type="Proteomes" id="UP000484255">
    <property type="component" value="Unassembled WGS sequence"/>
</dbReference>
<protein>
    <submittedName>
        <fullName evidence="2">Uncharacterized protein</fullName>
    </submittedName>
</protein>
<gene>
    <name evidence="2" type="ORF">G3A44_23250</name>
</gene>
<evidence type="ECO:0000256" key="1">
    <source>
        <dbReference type="SAM" id="MobiDB-lite"/>
    </source>
</evidence>
<feature type="compositionally biased region" description="Low complexity" evidence="1">
    <location>
        <begin position="10"/>
        <end position="20"/>
    </location>
</feature>
<comment type="caution">
    <text evidence="2">The sequence shown here is derived from an EMBL/GenBank/DDBJ whole genome shotgun (WGS) entry which is preliminary data.</text>
</comment>
<dbReference type="Pfam" id="PF00353">
    <property type="entry name" value="HemolysinCabind"/>
    <property type="match status" value="2"/>
</dbReference>
<dbReference type="InterPro" id="IPR001343">
    <property type="entry name" value="Hemolysn_Ca-bd"/>
</dbReference>
<feature type="non-terminal residue" evidence="2">
    <location>
        <position position="1"/>
    </location>
</feature>
<proteinExistence type="predicted"/>
<dbReference type="PROSITE" id="PS00330">
    <property type="entry name" value="HEMOLYSIN_CALCIUM"/>
    <property type="match status" value="1"/>
</dbReference>
<feature type="region of interest" description="Disordered" evidence="1">
    <location>
        <begin position="1"/>
        <end position="23"/>
    </location>
</feature>
<evidence type="ECO:0000313" key="2">
    <source>
        <dbReference type="EMBL" id="NDY94110.1"/>
    </source>
</evidence>
<dbReference type="InterPro" id="IPR018511">
    <property type="entry name" value="Hemolysin-typ_Ca-bd_CS"/>
</dbReference>
<dbReference type="PRINTS" id="PR00313">
    <property type="entry name" value="CABNDNGRPT"/>
</dbReference>
<evidence type="ECO:0000313" key="3">
    <source>
        <dbReference type="Proteomes" id="UP000484255"/>
    </source>
</evidence>
<dbReference type="EMBL" id="JAAGOH010000097">
    <property type="protein sequence ID" value="NDY94110.1"/>
    <property type="molecule type" value="Genomic_DNA"/>
</dbReference>
<keyword evidence="3" id="KW-1185">Reference proteome</keyword>
<reference evidence="2 3" key="1">
    <citation type="submission" date="2020-02" db="EMBL/GenBank/DDBJ databases">
        <title>Ideonella bacterium strain TBM-1.</title>
        <authorList>
            <person name="Chen W.-M."/>
        </authorList>
    </citation>
    <scope>NUCLEOTIDE SEQUENCE [LARGE SCALE GENOMIC DNA]</scope>
    <source>
        <strain evidence="2 3">TBM-1</strain>
    </source>
</reference>
<sequence length="112" mass="11244">IDGGAGNDALTDGAGDDTLVGGTGDDRLYADWSSATTAIVADLSDPSATLLLHGNTVSGFEAYNLTTGSGDDIVLTNSAGFDDYISTGAGNDHITVSSSHVWGWGNVYAGEG</sequence>
<accession>A0A7C9PL08</accession>